<dbReference type="Gene3D" id="3.20.20.80">
    <property type="entry name" value="Glycosidases"/>
    <property type="match status" value="1"/>
</dbReference>
<dbReference type="RefSeq" id="XP_005785030.1">
    <property type="nucleotide sequence ID" value="XM_005784973.1"/>
</dbReference>
<dbReference type="eggNOG" id="KOG0626">
    <property type="taxonomic scope" value="Eukaryota"/>
</dbReference>
<dbReference type="InterPro" id="IPR017853">
    <property type="entry name" value="GH"/>
</dbReference>
<reference evidence="1" key="2">
    <citation type="submission" date="2024-10" db="UniProtKB">
        <authorList>
            <consortium name="EnsemblProtists"/>
        </authorList>
    </citation>
    <scope>IDENTIFICATION</scope>
</reference>
<evidence type="ECO:0000313" key="1">
    <source>
        <dbReference type="EnsemblProtists" id="EOD32601"/>
    </source>
</evidence>
<accession>A0A0D3KA16</accession>
<name>A0A0D3KA16_EMIH1</name>
<dbReference type="HOGENOM" id="CLU_1901756_0_0_1"/>
<dbReference type="Proteomes" id="UP000013827">
    <property type="component" value="Unassembled WGS sequence"/>
</dbReference>
<keyword evidence="2" id="KW-1185">Reference proteome</keyword>
<dbReference type="SUPFAM" id="SSF51445">
    <property type="entry name" value="(Trans)glycosidases"/>
    <property type="match status" value="1"/>
</dbReference>
<protein>
    <submittedName>
        <fullName evidence="1">Uncharacterized protein</fullName>
    </submittedName>
</protein>
<reference evidence="2" key="1">
    <citation type="journal article" date="2013" name="Nature">
        <title>Pan genome of the phytoplankton Emiliania underpins its global distribution.</title>
        <authorList>
            <person name="Read B.A."/>
            <person name="Kegel J."/>
            <person name="Klute M.J."/>
            <person name="Kuo A."/>
            <person name="Lefebvre S.C."/>
            <person name="Maumus F."/>
            <person name="Mayer C."/>
            <person name="Miller J."/>
            <person name="Monier A."/>
            <person name="Salamov A."/>
            <person name="Young J."/>
            <person name="Aguilar M."/>
            <person name="Claverie J.M."/>
            <person name="Frickenhaus S."/>
            <person name="Gonzalez K."/>
            <person name="Herman E.K."/>
            <person name="Lin Y.C."/>
            <person name="Napier J."/>
            <person name="Ogata H."/>
            <person name="Sarno A.F."/>
            <person name="Shmutz J."/>
            <person name="Schroeder D."/>
            <person name="de Vargas C."/>
            <person name="Verret F."/>
            <person name="von Dassow P."/>
            <person name="Valentin K."/>
            <person name="Van de Peer Y."/>
            <person name="Wheeler G."/>
            <person name="Dacks J.B."/>
            <person name="Delwiche C.F."/>
            <person name="Dyhrman S.T."/>
            <person name="Glockner G."/>
            <person name="John U."/>
            <person name="Richards T."/>
            <person name="Worden A.Z."/>
            <person name="Zhang X."/>
            <person name="Grigoriev I.V."/>
            <person name="Allen A.E."/>
            <person name="Bidle K."/>
            <person name="Borodovsky M."/>
            <person name="Bowler C."/>
            <person name="Brownlee C."/>
            <person name="Cock J.M."/>
            <person name="Elias M."/>
            <person name="Gladyshev V.N."/>
            <person name="Groth M."/>
            <person name="Guda C."/>
            <person name="Hadaegh A."/>
            <person name="Iglesias-Rodriguez M.D."/>
            <person name="Jenkins J."/>
            <person name="Jones B.M."/>
            <person name="Lawson T."/>
            <person name="Leese F."/>
            <person name="Lindquist E."/>
            <person name="Lobanov A."/>
            <person name="Lomsadze A."/>
            <person name="Malik S.B."/>
            <person name="Marsh M.E."/>
            <person name="Mackinder L."/>
            <person name="Mock T."/>
            <person name="Mueller-Roeber B."/>
            <person name="Pagarete A."/>
            <person name="Parker M."/>
            <person name="Probert I."/>
            <person name="Quesneville H."/>
            <person name="Raines C."/>
            <person name="Rensing S.A."/>
            <person name="Riano-Pachon D.M."/>
            <person name="Richier S."/>
            <person name="Rokitta S."/>
            <person name="Shiraiwa Y."/>
            <person name="Soanes D.M."/>
            <person name="van der Giezen M."/>
            <person name="Wahlund T.M."/>
            <person name="Williams B."/>
            <person name="Wilson W."/>
            <person name="Wolfe G."/>
            <person name="Wurch L.L."/>
        </authorList>
    </citation>
    <scope>NUCLEOTIDE SEQUENCE</scope>
</reference>
<dbReference type="PaxDb" id="2903-EOD32601"/>
<sequence length="134" mass="14625">MAALLLCASQSSASVDYGDAVAASFGDGSAADDLWFGLATAPAHAENQLNDTWLEFASRGGVHAWRNTPRAAERLHFWTDPEVDIKLAADTGVSVYRLGVDWGRLVPDCSLDRETPCGVQQWEVLDRYIEIIKS</sequence>
<dbReference type="STRING" id="2903.R1FAZ3"/>
<dbReference type="KEGG" id="ehx:EMIHUDRAFT_122965"/>
<evidence type="ECO:0000313" key="2">
    <source>
        <dbReference type="Proteomes" id="UP000013827"/>
    </source>
</evidence>
<proteinExistence type="predicted"/>
<dbReference type="GeneID" id="17277875"/>
<dbReference type="EnsemblProtists" id="EOD32601">
    <property type="protein sequence ID" value="EOD32601"/>
    <property type="gene ID" value="EMIHUDRAFT_122965"/>
</dbReference>
<organism evidence="1 2">
    <name type="scientific">Emiliania huxleyi (strain CCMP1516)</name>
    <dbReference type="NCBI Taxonomy" id="280463"/>
    <lineage>
        <taxon>Eukaryota</taxon>
        <taxon>Haptista</taxon>
        <taxon>Haptophyta</taxon>
        <taxon>Prymnesiophyceae</taxon>
        <taxon>Isochrysidales</taxon>
        <taxon>Noelaerhabdaceae</taxon>
        <taxon>Emiliania</taxon>
    </lineage>
</organism>
<dbReference type="AlphaFoldDB" id="A0A0D3KA16"/>